<keyword evidence="1" id="KW-1133">Transmembrane helix</keyword>
<keyword evidence="3" id="KW-1185">Reference proteome</keyword>
<keyword evidence="1" id="KW-0812">Transmembrane</keyword>
<evidence type="ECO:0000313" key="3">
    <source>
        <dbReference type="Proteomes" id="UP000690515"/>
    </source>
</evidence>
<organism evidence="2 3">
    <name type="scientific">Zooshikella harenae</name>
    <dbReference type="NCBI Taxonomy" id="2827238"/>
    <lineage>
        <taxon>Bacteria</taxon>
        <taxon>Pseudomonadati</taxon>
        <taxon>Pseudomonadota</taxon>
        <taxon>Gammaproteobacteria</taxon>
        <taxon>Oceanospirillales</taxon>
        <taxon>Zooshikellaceae</taxon>
        <taxon>Zooshikella</taxon>
    </lineage>
</organism>
<dbReference type="EMBL" id="JAGSOY010000004">
    <property type="protein sequence ID" value="MBU2710095.1"/>
    <property type="molecule type" value="Genomic_DNA"/>
</dbReference>
<accession>A0ABS5Z7W7</accession>
<evidence type="ECO:0008006" key="4">
    <source>
        <dbReference type="Google" id="ProtNLM"/>
    </source>
</evidence>
<feature type="transmembrane region" description="Helical" evidence="1">
    <location>
        <begin position="87"/>
        <end position="106"/>
    </location>
</feature>
<protein>
    <recommendedName>
        <fullName evidence="4">Zinc-ribbon domain-containing protein</fullName>
    </recommendedName>
</protein>
<reference evidence="2 3" key="1">
    <citation type="submission" date="2021-04" db="EMBL/GenBank/DDBJ databases">
        <authorList>
            <person name="Pira H."/>
            <person name="Risdian C."/>
            <person name="Wink J."/>
        </authorList>
    </citation>
    <scope>NUCLEOTIDE SEQUENCE [LARGE SCALE GENOMIC DNA]</scope>
    <source>
        <strain evidence="2 3">WH53</strain>
    </source>
</reference>
<keyword evidence="1" id="KW-0472">Membrane</keyword>
<gene>
    <name evidence="2" type="ORF">KCG35_03395</name>
</gene>
<dbReference type="RefSeq" id="WP_215818249.1">
    <property type="nucleotide sequence ID" value="NZ_JAGSOY010000004.1"/>
</dbReference>
<comment type="caution">
    <text evidence="2">The sequence shown here is derived from an EMBL/GenBank/DDBJ whole genome shotgun (WGS) entry which is preliminary data.</text>
</comment>
<sequence>MIIFGTRGKTVAGQVIQGVECPSCGKDEFITFGVLRYFHLYWIPTLVTSKQVGIECTHCKGAFIDKEIPKDLAKEIKSHVFTKKNTLPFFAGLIIIACIALFGVYASHQSDVKETSMIEQPAVNDLYIVNFTKIFEDADTTYKYGVMRVNHLSSTQMELKISKLAYNKASGVRKDIRTHKALDDAYYDSEPFYIDISKLQAMKETGAIYSVERI</sequence>
<evidence type="ECO:0000313" key="2">
    <source>
        <dbReference type="EMBL" id="MBU2710095.1"/>
    </source>
</evidence>
<evidence type="ECO:0000256" key="1">
    <source>
        <dbReference type="SAM" id="Phobius"/>
    </source>
</evidence>
<dbReference type="Proteomes" id="UP000690515">
    <property type="component" value="Unassembled WGS sequence"/>
</dbReference>
<proteinExistence type="predicted"/>
<name>A0ABS5Z7W7_9GAMM</name>